<dbReference type="AlphaFoldDB" id="K5CKM4"/>
<proteinExistence type="predicted"/>
<comment type="caution">
    <text evidence="1">The sequence shown here is derived from an EMBL/GenBank/DDBJ whole genome shotgun (WGS) entry which is preliminary data.</text>
</comment>
<reference evidence="1 2" key="1">
    <citation type="submission" date="2012-02" db="EMBL/GenBank/DDBJ databases">
        <title>The Genome Sequence of Bacteroides finegoldii CL09T03C10.</title>
        <authorList>
            <consortium name="The Broad Institute Genome Sequencing Platform"/>
            <person name="Earl A."/>
            <person name="Ward D."/>
            <person name="Feldgarden M."/>
            <person name="Gevers D."/>
            <person name="Zitomersky N.L."/>
            <person name="Coyne M.J."/>
            <person name="Comstock L.E."/>
            <person name="Young S.K."/>
            <person name="Zeng Q."/>
            <person name="Gargeya S."/>
            <person name="Fitzgerald M."/>
            <person name="Haas B."/>
            <person name="Abouelleil A."/>
            <person name="Alvarado L."/>
            <person name="Arachchi H.M."/>
            <person name="Berlin A."/>
            <person name="Chapman S.B."/>
            <person name="Gearin G."/>
            <person name="Goldberg J."/>
            <person name="Griggs A."/>
            <person name="Gujja S."/>
            <person name="Hansen M."/>
            <person name="Heiman D."/>
            <person name="Howarth C."/>
            <person name="Larimer J."/>
            <person name="Lui A."/>
            <person name="MacDonald P.J.P."/>
            <person name="McCowen C."/>
            <person name="Montmayeur A."/>
            <person name="Murphy C."/>
            <person name="Neiman D."/>
            <person name="Pearson M."/>
            <person name="Priest M."/>
            <person name="Roberts A."/>
            <person name="Saif S."/>
            <person name="Shea T."/>
            <person name="Sisk P."/>
            <person name="Stolte C."/>
            <person name="Sykes S."/>
            <person name="Wortman J."/>
            <person name="Nusbaum C."/>
            <person name="Birren B."/>
        </authorList>
    </citation>
    <scope>NUCLEOTIDE SEQUENCE [LARGE SCALE GENOMIC DNA]</scope>
    <source>
        <strain evidence="1 2">CL09T03C10</strain>
    </source>
</reference>
<dbReference type="HOGENOM" id="CLU_2696825_0_0_10"/>
<protein>
    <submittedName>
        <fullName evidence="1">Uncharacterized protein</fullName>
    </submittedName>
</protein>
<dbReference type="Proteomes" id="UP000007995">
    <property type="component" value="Unassembled WGS sequence"/>
</dbReference>
<evidence type="ECO:0000313" key="1">
    <source>
        <dbReference type="EMBL" id="EKJ90291.1"/>
    </source>
</evidence>
<accession>K5CKM4</accession>
<gene>
    <name evidence="1" type="ORF">HMPREF1057_02736</name>
</gene>
<sequence length="73" mass="8078">MEVPFFIIISPSESPTLKHKAPKVINSRGFITFITIMIYYSFRSFNSQANALAPSTAASESFSSETSNFVLPL</sequence>
<name>K5CKM4_9BACE</name>
<evidence type="ECO:0000313" key="2">
    <source>
        <dbReference type="Proteomes" id="UP000007995"/>
    </source>
</evidence>
<dbReference type="EMBL" id="AGXW01000010">
    <property type="protein sequence ID" value="EKJ90291.1"/>
    <property type="molecule type" value="Genomic_DNA"/>
</dbReference>
<organism evidence="1 2">
    <name type="scientific">Bacteroides finegoldii CL09T03C10</name>
    <dbReference type="NCBI Taxonomy" id="997888"/>
    <lineage>
        <taxon>Bacteria</taxon>
        <taxon>Pseudomonadati</taxon>
        <taxon>Bacteroidota</taxon>
        <taxon>Bacteroidia</taxon>
        <taxon>Bacteroidales</taxon>
        <taxon>Bacteroidaceae</taxon>
        <taxon>Bacteroides</taxon>
    </lineage>
</organism>